<dbReference type="InterPro" id="IPR050131">
    <property type="entry name" value="Peptidase_S8_subtilisin-like"/>
</dbReference>
<keyword evidence="2 6" id="KW-0645">Protease</keyword>
<proteinExistence type="inferred from homology"/>
<dbReference type="PANTHER" id="PTHR43806">
    <property type="entry name" value="PEPTIDASE S8"/>
    <property type="match status" value="1"/>
</dbReference>
<evidence type="ECO:0000256" key="7">
    <source>
        <dbReference type="RuleBase" id="RU003355"/>
    </source>
</evidence>
<evidence type="ECO:0000256" key="5">
    <source>
        <dbReference type="PIRSR" id="PIRSR615500-1"/>
    </source>
</evidence>
<dbReference type="Proteomes" id="UP000000844">
    <property type="component" value="Chromosome"/>
</dbReference>
<organism evidence="10 11">
    <name type="scientific">Stackebrandtia nassauensis (strain DSM 44728 / CIP 108903 / NRRL B-16338 / NBRC 102104 / LLR-40K-21)</name>
    <dbReference type="NCBI Taxonomy" id="446470"/>
    <lineage>
        <taxon>Bacteria</taxon>
        <taxon>Bacillati</taxon>
        <taxon>Actinomycetota</taxon>
        <taxon>Actinomycetes</taxon>
        <taxon>Glycomycetales</taxon>
        <taxon>Glycomycetaceae</taxon>
        <taxon>Stackebrandtia</taxon>
    </lineage>
</organism>
<dbReference type="PROSITE" id="PS51892">
    <property type="entry name" value="SUBTILASE"/>
    <property type="match status" value="1"/>
</dbReference>
<dbReference type="InterPro" id="IPR023827">
    <property type="entry name" value="Peptidase_S8_Asp-AS"/>
</dbReference>
<dbReference type="GO" id="GO:0006508">
    <property type="term" value="P:proteolysis"/>
    <property type="evidence" value="ECO:0007669"/>
    <property type="project" value="UniProtKB-KW"/>
</dbReference>
<accession>D3Q362</accession>
<name>D3Q362_STANL</name>
<feature type="active site" description="Charge relay system" evidence="5 6">
    <location>
        <position position="230"/>
    </location>
</feature>
<dbReference type="KEGG" id="sna:Snas_0314"/>
<dbReference type="eggNOG" id="COG1404">
    <property type="taxonomic scope" value="Bacteria"/>
</dbReference>
<evidence type="ECO:0000256" key="8">
    <source>
        <dbReference type="SAM" id="SignalP"/>
    </source>
</evidence>
<evidence type="ECO:0000256" key="2">
    <source>
        <dbReference type="ARBA" id="ARBA00022670"/>
    </source>
</evidence>
<sequence>MTLVLAGALGLASPLPAYAAGSAANDGPAALGGKATAVTLLTGDTVSFRDFGNGNPQYSVDAASRSDGREVGFHAEGDVDAFYVYPSDVMPYVSKGVIDRELFNVTALSEQDLDDKSSDELPLILGYDHKGHRSDRTLTRAADSLPGTTDSLGLSTIQGAGTILDRDKAAKFWRSLTRDTKGAKLSEGVKSIELDQRVSVDLAESVPQIGAPDAWRDGHTGDGVTVAVLDTGVDATHPDLKDQIAKQANFTDDESATDGHGHGTHVASTIAGTGAASDGKYTGVAPKAKLLSGKVLNTEGDGTASWIIAGMEWAVENHADVVGMSLGGGPTDGTDPLAQAVDELSASSDTLFVIAAGNSGPSRGTVATPGSAASALTVGAVDKSDQMAEFSSRGPRLGDYAVKPEITAPGADIVAARATGTTMGEPVNERYTATSGTSMATPHVAGAAALLADAREGLRGQKLKNALVSTAKDGGSAWYAQGSGRVDVPRSIGQDVYATATADFGDLSKATEPVSRDVVYTNDTDAAVTLTLASAVGDQSGTSAEVLKLSDDTVTVPANGTATVTAKVDGTSLGRGTYGGVITASAGDVKLRTPIGFGIRSNHKLTVKVNDSTGKPSGFDWIVTLINDSYDPDNPNGDSSYVLNTSGGVASAQVPDGTYTAITAVYEGDFGNWVLDRVSLVTKLEFSVDGDTEITLNAADAVETKAKAPKATETRAHWVSMNREYANIPGKFYAMYENSGGAYPIHVSPTAAGKLGYLAVMDMWTLAEPKALKPVENNAKLEYSQMPGYSYHLPFYYPNGVPDTLSRTVSDADLSKVYTVSHADNPKAIYERSWVSHPSNGSLVSASKYYVAPGKSVEYMLVDDKLTWTRATTQLYYPSAGKRYYQIQWSWDRFTSGGSGPDEHWFQAPSLRGGAVDLRREFLGNPAGVSTAVAFARGGPQNGEFVPGFHTLDNSDGHFMTPNGQSDLWSKWRMWNADTGAEIAADWKYVRWPVFAMSSKAANYKLEAVDQPIARTGDLFQTGTKATTEWKFSSAPSQTAVPQGYTCGVLSDGGGGTCQFQPVIQLRYDLSLDVDNHAPAGRQHTITVYAGSHSQVAERASVTRIDVRYSTDGGKTWRTGSPQNKSVNGQATVSVDHPALGQTDGTVWLKVSAEDEKGNTVVSTVERAYLLK</sequence>
<dbReference type="RefSeq" id="WP_013015603.1">
    <property type="nucleotide sequence ID" value="NC_013947.1"/>
</dbReference>
<dbReference type="PROSITE" id="PS00137">
    <property type="entry name" value="SUBTILASE_HIS"/>
    <property type="match status" value="1"/>
</dbReference>
<dbReference type="Pfam" id="PF00082">
    <property type="entry name" value="Peptidase_S8"/>
    <property type="match status" value="1"/>
</dbReference>
<dbReference type="InterPro" id="IPR036852">
    <property type="entry name" value="Peptidase_S8/S53_dom_sf"/>
</dbReference>
<evidence type="ECO:0000256" key="6">
    <source>
        <dbReference type="PROSITE-ProRule" id="PRU01240"/>
    </source>
</evidence>
<feature type="signal peptide" evidence="8">
    <location>
        <begin position="1"/>
        <end position="19"/>
    </location>
</feature>
<dbReference type="InterPro" id="IPR000209">
    <property type="entry name" value="Peptidase_S8/S53_dom"/>
</dbReference>
<feature type="active site" description="Charge relay system" evidence="5 6">
    <location>
        <position position="262"/>
    </location>
</feature>
<feature type="chain" id="PRO_5003048617" evidence="8">
    <location>
        <begin position="20"/>
        <end position="1172"/>
    </location>
</feature>
<comment type="similarity">
    <text evidence="1 6 7">Belongs to the peptidase S8 family.</text>
</comment>
<feature type="domain" description="Peptidase S8/S53" evidence="9">
    <location>
        <begin position="221"/>
        <end position="475"/>
    </location>
</feature>
<keyword evidence="4 6" id="KW-0720">Serine protease</keyword>
<keyword evidence="3 6" id="KW-0378">Hydrolase</keyword>
<dbReference type="HOGENOM" id="CLU_007528_0_0_11"/>
<dbReference type="PRINTS" id="PR00723">
    <property type="entry name" value="SUBTILISIN"/>
</dbReference>
<evidence type="ECO:0000256" key="4">
    <source>
        <dbReference type="ARBA" id="ARBA00022825"/>
    </source>
</evidence>
<dbReference type="PROSITE" id="PS00138">
    <property type="entry name" value="SUBTILASE_SER"/>
    <property type="match status" value="1"/>
</dbReference>
<dbReference type="GO" id="GO:0004252">
    <property type="term" value="F:serine-type endopeptidase activity"/>
    <property type="evidence" value="ECO:0007669"/>
    <property type="project" value="UniProtKB-UniRule"/>
</dbReference>
<feature type="active site" description="Charge relay system" evidence="5 6">
    <location>
        <position position="438"/>
    </location>
</feature>
<keyword evidence="8" id="KW-0732">Signal</keyword>
<evidence type="ECO:0000256" key="1">
    <source>
        <dbReference type="ARBA" id="ARBA00011073"/>
    </source>
</evidence>
<evidence type="ECO:0000259" key="9">
    <source>
        <dbReference type="Pfam" id="PF00082"/>
    </source>
</evidence>
<dbReference type="STRING" id="446470.Snas_0314"/>
<dbReference type="OrthoDB" id="5165638at2"/>
<dbReference type="InterPro" id="IPR022398">
    <property type="entry name" value="Peptidase_S8_His-AS"/>
</dbReference>
<dbReference type="InterPro" id="IPR036278">
    <property type="entry name" value="Sialidase_sf"/>
</dbReference>
<keyword evidence="11" id="KW-1185">Reference proteome</keyword>
<dbReference type="Gene3D" id="3.40.50.200">
    <property type="entry name" value="Peptidase S8/S53 domain"/>
    <property type="match status" value="1"/>
</dbReference>
<dbReference type="CDD" id="cd07487">
    <property type="entry name" value="Peptidases_S8_1"/>
    <property type="match status" value="1"/>
</dbReference>
<dbReference type="SUPFAM" id="SSF50939">
    <property type="entry name" value="Sialidases"/>
    <property type="match status" value="1"/>
</dbReference>
<dbReference type="InterPro" id="IPR023828">
    <property type="entry name" value="Peptidase_S8_Ser-AS"/>
</dbReference>
<dbReference type="PROSITE" id="PS00136">
    <property type="entry name" value="SUBTILASE_ASP"/>
    <property type="match status" value="1"/>
</dbReference>
<dbReference type="SUPFAM" id="SSF52743">
    <property type="entry name" value="Subtilisin-like"/>
    <property type="match status" value="1"/>
</dbReference>
<reference evidence="10 11" key="1">
    <citation type="journal article" date="2009" name="Stand. Genomic Sci.">
        <title>Complete genome sequence of Stackebrandtia nassauensis type strain (LLR-40K-21).</title>
        <authorList>
            <person name="Munk C."/>
            <person name="Lapidus A."/>
            <person name="Copeland A."/>
            <person name="Jando M."/>
            <person name="Mayilraj S."/>
            <person name="Glavina Del Rio T."/>
            <person name="Nolan M."/>
            <person name="Chen F."/>
            <person name="Lucas S."/>
            <person name="Tice H."/>
            <person name="Cheng J.F."/>
            <person name="Han C."/>
            <person name="Detter J.C."/>
            <person name="Bruce D."/>
            <person name="Goodwin L."/>
            <person name="Chain P."/>
            <person name="Pitluck S."/>
            <person name="Goker M."/>
            <person name="Ovchinikova G."/>
            <person name="Pati A."/>
            <person name="Ivanova N."/>
            <person name="Mavromatis K."/>
            <person name="Chen A."/>
            <person name="Palaniappan K."/>
            <person name="Land M."/>
            <person name="Hauser L."/>
            <person name="Chang Y.J."/>
            <person name="Jeffries C.D."/>
            <person name="Bristow J."/>
            <person name="Eisen J.A."/>
            <person name="Markowitz V."/>
            <person name="Hugenholtz P."/>
            <person name="Kyrpides N.C."/>
            <person name="Klenk H.P."/>
        </authorList>
    </citation>
    <scope>NUCLEOTIDE SEQUENCE [LARGE SCALE GENOMIC DNA]</scope>
    <source>
        <strain evidence="11">DSM 44728 / CIP 108903 / NRRL B-16338 / NBRC 102104 / LLR-40K-21</strain>
    </source>
</reference>
<gene>
    <name evidence="10" type="ordered locus">Snas_0314</name>
</gene>
<dbReference type="PANTHER" id="PTHR43806:SF11">
    <property type="entry name" value="CEREVISIN-RELATED"/>
    <property type="match status" value="1"/>
</dbReference>
<evidence type="ECO:0000256" key="3">
    <source>
        <dbReference type="ARBA" id="ARBA00022801"/>
    </source>
</evidence>
<evidence type="ECO:0000313" key="10">
    <source>
        <dbReference type="EMBL" id="ADD40032.1"/>
    </source>
</evidence>
<protein>
    <submittedName>
        <fullName evidence="10">Peptidase S8 and S53 subtilisin kexin sedolisin</fullName>
    </submittedName>
</protein>
<dbReference type="EMBL" id="CP001778">
    <property type="protein sequence ID" value="ADD40032.1"/>
    <property type="molecule type" value="Genomic_DNA"/>
</dbReference>
<dbReference type="MEROPS" id="S08.069"/>
<evidence type="ECO:0000313" key="11">
    <source>
        <dbReference type="Proteomes" id="UP000000844"/>
    </source>
</evidence>
<dbReference type="AlphaFoldDB" id="D3Q362"/>
<dbReference type="InterPro" id="IPR015500">
    <property type="entry name" value="Peptidase_S8_subtilisin-rel"/>
</dbReference>